<dbReference type="Pfam" id="PF00126">
    <property type="entry name" value="HTH_1"/>
    <property type="match status" value="1"/>
</dbReference>
<accession>A0ABP8QF96</accession>
<evidence type="ECO:0000256" key="4">
    <source>
        <dbReference type="ARBA" id="ARBA00023163"/>
    </source>
</evidence>
<dbReference type="SUPFAM" id="SSF53850">
    <property type="entry name" value="Periplasmic binding protein-like II"/>
    <property type="match status" value="1"/>
</dbReference>
<dbReference type="Pfam" id="PF03466">
    <property type="entry name" value="LysR_substrate"/>
    <property type="match status" value="1"/>
</dbReference>
<gene>
    <name evidence="6" type="ORF">GCM10023191_053260</name>
</gene>
<keyword evidence="2" id="KW-0805">Transcription regulation</keyword>
<dbReference type="PROSITE" id="PS50931">
    <property type="entry name" value="HTH_LYSR"/>
    <property type="match status" value="1"/>
</dbReference>
<dbReference type="InterPro" id="IPR036390">
    <property type="entry name" value="WH_DNA-bd_sf"/>
</dbReference>
<evidence type="ECO:0000256" key="1">
    <source>
        <dbReference type="ARBA" id="ARBA00009437"/>
    </source>
</evidence>
<protein>
    <submittedName>
        <fullName evidence="6">LysR family transcriptional regulator</fullName>
    </submittedName>
</protein>
<dbReference type="InterPro" id="IPR000847">
    <property type="entry name" value="LysR_HTH_N"/>
</dbReference>
<dbReference type="PRINTS" id="PR00039">
    <property type="entry name" value="HTHLYSR"/>
</dbReference>
<dbReference type="PANTHER" id="PTHR30419">
    <property type="entry name" value="HTH-TYPE TRANSCRIPTIONAL REGULATOR YBHD"/>
    <property type="match status" value="1"/>
</dbReference>
<dbReference type="InterPro" id="IPR036388">
    <property type="entry name" value="WH-like_DNA-bd_sf"/>
</dbReference>
<comment type="caution">
    <text evidence="6">The sequence shown here is derived from an EMBL/GenBank/DDBJ whole genome shotgun (WGS) entry which is preliminary data.</text>
</comment>
<dbReference type="InterPro" id="IPR005119">
    <property type="entry name" value="LysR_subst-bd"/>
</dbReference>
<feature type="domain" description="HTH lysR-type" evidence="5">
    <location>
        <begin position="1"/>
        <end position="58"/>
    </location>
</feature>
<dbReference type="Proteomes" id="UP001500503">
    <property type="component" value="Unassembled WGS sequence"/>
</dbReference>
<organism evidence="6 7">
    <name type="scientific">Actinoallomurus oryzae</name>
    <dbReference type="NCBI Taxonomy" id="502180"/>
    <lineage>
        <taxon>Bacteria</taxon>
        <taxon>Bacillati</taxon>
        <taxon>Actinomycetota</taxon>
        <taxon>Actinomycetes</taxon>
        <taxon>Streptosporangiales</taxon>
        <taxon>Thermomonosporaceae</taxon>
        <taxon>Actinoallomurus</taxon>
    </lineage>
</organism>
<evidence type="ECO:0000256" key="2">
    <source>
        <dbReference type="ARBA" id="ARBA00023015"/>
    </source>
</evidence>
<evidence type="ECO:0000313" key="7">
    <source>
        <dbReference type="Proteomes" id="UP001500503"/>
    </source>
</evidence>
<sequence length="291" mass="31013">MELRQLTYFEAVARLGGFSRAAEQLRIAQPAVSAQIRNLERELGTTLFERTTRRVTLTHAGELLLVRARAVLAEVQGARADLDQLAGVLRGRLSIGATPVLGSLDLPAELAGFHRRYPELAITTRTGLVADLLDGLADGDIDVVLGPIHDDLPERYRAQRLVGESLVLITPPDGAAGTGTTTLAAHRDRPFVCLPAGSGLRSILTRAAADEGFTPRVPFEAPDPAGIRALVAAGMGVALLAESAATADGPPVAVRRLKAPPRHPPIGLIRLRDRAPTPAVRAWQRHLTRPG</sequence>
<proteinExistence type="inferred from homology"/>
<dbReference type="EMBL" id="BAABHF010000026">
    <property type="protein sequence ID" value="GAA4502136.1"/>
    <property type="molecule type" value="Genomic_DNA"/>
</dbReference>
<comment type="similarity">
    <text evidence="1">Belongs to the LysR transcriptional regulatory family.</text>
</comment>
<name>A0ABP8QF96_9ACTN</name>
<reference evidence="7" key="1">
    <citation type="journal article" date="2019" name="Int. J. Syst. Evol. Microbiol.">
        <title>The Global Catalogue of Microorganisms (GCM) 10K type strain sequencing project: providing services to taxonomists for standard genome sequencing and annotation.</title>
        <authorList>
            <consortium name="The Broad Institute Genomics Platform"/>
            <consortium name="The Broad Institute Genome Sequencing Center for Infectious Disease"/>
            <person name="Wu L."/>
            <person name="Ma J."/>
        </authorList>
    </citation>
    <scope>NUCLEOTIDE SEQUENCE [LARGE SCALE GENOMIC DNA]</scope>
    <source>
        <strain evidence="7">JCM 17933</strain>
    </source>
</reference>
<evidence type="ECO:0000256" key="3">
    <source>
        <dbReference type="ARBA" id="ARBA00023125"/>
    </source>
</evidence>
<dbReference type="Gene3D" id="1.10.10.10">
    <property type="entry name" value="Winged helix-like DNA-binding domain superfamily/Winged helix DNA-binding domain"/>
    <property type="match status" value="1"/>
</dbReference>
<evidence type="ECO:0000313" key="6">
    <source>
        <dbReference type="EMBL" id="GAA4502136.1"/>
    </source>
</evidence>
<dbReference type="SUPFAM" id="SSF46785">
    <property type="entry name" value="Winged helix' DNA-binding domain"/>
    <property type="match status" value="1"/>
</dbReference>
<dbReference type="InterPro" id="IPR050950">
    <property type="entry name" value="HTH-type_LysR_regulators"/>
</dbReference>
<keyword evidence="7" id="KW-1185">Reference proteome</keyword>
<keyword evidence="4" id="KW-0804">Transcription</keyword>
<dbReference type="RefSeq" id="WP_345468579.1">
    <property type="nucleotide sequence ID" value="NZ_BAABHF010000026.1"/>
</dbReference>
<dbReference type="CDD" id="cd05466">
    <property type="entry name" value="PBP2_LTTR_substrate"/>
    <property type="match status" value="1"/>
</dbReference>
<keyword evidence="3" id="KW-0238">DNA-binding</keyword>
<dbReference type="Gene3D" id="3.40.190.290">
    <property type="match status" value="1"/>
</dbReference>
<evidence type="ECO:0000259" key="5">
    <source>
        <dbReference type="PROSITE" id="PS50931"/>
    </source>
</evidence>